<keyword evidence="5 10" id="KW-0660">Purine salvage</keyword>
<dbReference type="InterPro" id="IPR029056">
    <property type="entry name" value="Ribokinase-like"/>
</dbReference>
<dbReference type="Pfam" id="PF00294">
    <property type="entry name" value="PfkB"/>
    <property type="match status" value="1"/>
</dbReference>
<dbReference type="InterPro" id="IPR002173">
    <property type="entry name" value="Carboh/pur_kinase_PfkB_CS"/>
</dbReference>
<dbReference type="GO" id="GO:0005634">
    <property type="term" value="C:nucleus"/>
    <property type="evidence" value="ECO:0007669"/>
    <property type="project" value="UniProtKB-SubCell"/>
</dbReference>
<sequence length="340" mass="38117">MENLREGILLGCGNPLLDISAGVDDDFLKKYGLKPDNAILAEEQHNLFIPNSWRNTKPSLLPNSLRVCQWMLQKPNCAIFFGCVGDDKYSKILEDKARSDGVNVQYQYTQEEPTGTCGVLITGTHRSLCANLAAANLFTIDHIEKPENKKLLQSAEYFYISGFFLTVSPPSIMEVAKHSHTHNRTFMMNLSAPFITQFFKDPLMKALPYVDLLFGNETEAEAFAQEQGWETKDMKEIGKLMVQLPKENVQKPRIVIITQGSSPVLLFRDEDTIEEFPVKLLPREEIVDTNGAGDAFVGGFLSQYVQKKSLETCIKAGIFAARCIIKRSGCTFEGKPDFEA</sequence>
<dbReference type="GO" id="GO:0044209">
    <property type="term" value="P:AMP salvage"/>
    <property type="evidence" value="ECO:0007669"/>
    <property type="project" value="UniProtKB-UniRule"/>
</dbReference>
<dbReference type="InterPro" id="IPR011611">
    <property type="entry name" value="PfkB_dom"/>
</dbReference>
<dbReference type="UniPathway" id="UPA00588">
    <property type="reaction ID" value="UER00659"/>
</dbReference>
<evidence type="ECO:0000313" key="12">
    <source>
        <dbReference type="EnsemblMetazoa" id="MESCA001879-PA"/>
    </source>
</evidence>
<dbReference type="GO" id="GO:0005524">
    <property type="term" value="F:ATP binding"/>
    <property type="evidence" value="ECO:0007669"/>
    <property type="project" value="UniProtKB-UniRule"/>
</dbReference>
<proteinExistence type="inferred from homology"/>
<dbReference type="AlphaFoldDB" id="T1GEV8"/>
<comment type="subunit">
    <text evidence="10">Monomer.</text>
</comment>
<dbReference type="HOGENOM" id="CLU_045832_0_0_1"/>
<keyword evidence="8 10" id="KW-0067">ATP-binding</keyword>
<evidence type="ECO:0000313" key="13">
    <source>
        <dbReference type="Proteomes" id="UP000015102"/>
    </source>
</evidence>
<dbReference type="EMBL" id="CAQQ02394881">
    <property type="status" value="NOT_ANNOTATED_CDS"/>
    <property type="molecule type" value="Genomic_DNA"/>
</dbReference>
<keyword evidence="10" id="KW-0460">Magnesium</keyword>
<keyword evidence="4 10" id="KW-0808">Transferase</keyword>
<reference evidence="12" key="2">
    <citation type="submission" date="2015-06" db="UniProtKB">
        <authorList>
            <consortium name="EnsemblMetazoa"/>
        </authorList>
    </citation>
    <scope>IDENTIFICATION</scope>
</reference>
<dbReference type="PANTHER" id="PTHR45769">
    <property type="entry name" value="ADENOSINE KINASE"/>
    <property type="match status" value="1"/>
</dbReference>
<evidence type="ECO:0000256" key="2">
    <source>
        <dbReference type="ARBA" id="ARBA00010688"/>
    </source>
</evidence>
<comment type="cofactor">
    <cofactor evidence="10">
        <name>Mg(2+)</name>
        <dbReference type="ChEBI" id="CHEBI:18420"/>
    </cofactor>
    <text evidence="10">Binds 3 Mg(2+) ions per subunit.</text>
</comment>
<dbReference type="PANTHER" id="PTHR45769:SF3">
    <property type="entry name" value="ADENOSINE KINASE"/>
    <property type="match status" value="1"/>
</dbReference>
<keyword evidence="6 10" id="KW-0547">Nucleotide-binding</keyword>
<organism evidence="12 13">
    <name type="scientific">Megaselia scalaris</name>
    <name type="common">Humpbacked fly</name>
    <name type="synonym">Phora scalaris</name>
    <dbReference type="NCBI Taxonomy" id="36166"/>
    <lineage>
        <taxon>Eukaryota</taxon>
        <taxon>Metazoa</taxon>
        <taxon>Ecdysozoa</taxon>
        <taxon>Arthropoda</taxon>
        <taxon>Hexapoda</taxon>
        <taxon>Insecta</taxon>
        <taxon>Pterygota</taxon>
        <taxon>Neoptera</taxon>
        <taxon>Endopterygota</taxon>
        <taxon>Diptera</taxon>
        <taxon>Brachycera</taxon>
        <taxon>Muscomorpha</taxon>
        <taxon>Platypezoidea</taxon>
        <taxon>Phoridae</taxon>
        <taxon>Megaseliini</taxon>
        <taxon>Megaselia</taxon>
    </lineage>
</organism>
<dbReference type="Gene3D" id="3.30.1110.10">
    <property type="match status" value="1"/>
</dbReference>
<comment type="subcellular location">
    <subcellularLocation>
        <location evidence="10">Nucleus</location>
    </subcellularLocation>
</comment>
<dbReference type="Proteomes" id="UP000015102">
    <property type="component" value="Unassembled WGS sequence"/>
</dbReference>
<dbReference type="GO" id="GO:0006144">
    <property type="term" value="P:purine nucleobase metabolic process"/>
    <property type="evidence" value="ECO:0007669"/>
    <property type="project" value="TreeGrafter"/>
</dbReference>
<evidence type="ECO:0000256" key="3">
    <source>
        <dbReference type="ARBA" id="ARBA00012119"/>
    </source>
</evidence>
<dbReference type="EnsemblMetazoa" id="MESCA001879-RA">
    <property type="protein sequence ID" value="MESCA001879-PA"/>
    <property type="gene ID" value="MESCA001879"/>
</dbReference>
<accession>T1GEV8</accession>
<keyword evidence="7 10" id="KW-0418">Kinase</keyword>
<dbReference type="GO" id="GO:0006166">
    <property type="term" value="P:purine ribonucleoside salvage"/>
    <property type="evidence" value="ECO:0007669"/>
    <property type="project" value="UniProtKB-KW"/>
</dbReference>
<dbReference type="PROSITE" id="PS00584">
    <property type="entry name" value="PFKB_KINASES_2"/>
    <property type="match status" value="1"/>
</dbReference>
<dbReference type="Gene3D" id="3.40.1190.20">
    <property type="match status" value="1"/>
</dbReference>
<evidence type="ECO:0000256" key="10">
    <source>
        <dbReference type="RuleBase" id="RU368116"/>
    </source>
</evidence>
<evidence type="ECO:0000256" key="8">
    <source>
        <dbReference type="ARBA" id="ARBA00022840"/>
    </source>
</evidence>
<comment type="pathway">
    <text evidence="1 10">Purine metabolism; AMP biosynthesis via salvage pathway; AMP from adenosine: step 1/1.</text>
</comment>
<feature type="domain" description="Carbohydrate kinase PfkB" evidence="11">
    <location>
        <begin position="63"/>
        <end position="332"/>
    </location>
</feature>
<dbReference type="SUPFAM" id="SSF53613">
    <property type="entry name" value="Ribokinase-like"/>
    <property type="match status" value="1"/>
</dbReference>
<comment type="similarity">
    <text evidence="2 10">Belongs to the carbohydrate kinase PfkB family.</text>
</comment>
<dbReference type="InterPro" id="IPR001805">
    <property type="entry name" value="Adenokinase"/>
</dbReference>
<keyword evidence="13" id="KW-1185">Reference proteome</keyword>
<evidence type="ECO:0000256" key="1">
    <source>
        <dbReference type="ARBA" id="ARBA00004801"/>
    </source>
</evidence>
<evidence type="ECO:0000256" key="9">
    <source>
        <dbReference type="PIRSR" id="PIRSR601805-1"/>
    </source>
</evidence>
<comment type="catalytic activity">
    <reaction evidence="10">
        <text>adenosine + ATP = AMP + ADP + H(+)</text>
        <dbReference type="Rhea" id="RHEA:20824"/>
        <dbReference type="ChEBI" id="CHEBI:15378"/>
        <dbReference type="ChEBI" id="CHEBI:16335"/>
        <dbReference type="ChEBI" id="CHEBI:30616"/>
        <dbReference type="ChEBI" id="CHEBI:456215"/>
        <dbReference type="ChEBI" id="CHEBI:456216"/>
        <dbReference type="EC" id="2.7.1.20"/>
    </reaction>
</comment>
<evidence type="ECO:0000259" key="11">
    <source>
        <dbReference type="Pfam" id="PF00294"/>
    </source>
</evidence>
<dbReference type="GO" id="GO:0004001">
    <property type="term" value="F:adenosine kinase activity"/>
    <property type="evidence" value="ECO:0007669"/>
    <property type="project" value="UniProtKB-UniRule"/>
</dbReference>
<dbReference type="PRINTS" id="PR00989">
    <property type="entry name" value="ADENOKINASE"/>
</dbReference>
<name>T1GEV8_MEGSC</name>
<dbReference type="FunFam" id="3.40.1190.20:FF:000006">
    <property type="entry name" value="Adenosine kinase 2"/>
    <property type="match status" value="1"/>
</dbReference>
<keyword evidence="10" id="KW-0539">Nucleus</keyword>
<evidence type="ECO:0000256" key="5">
    <source>
        <dbReference type="ARBA" id="ARBA00022726"/>
    </source>
</evidence>
<dbReference type="GO" id="GO:0005829">
    <property type="term" value="C:cytosol"/>
    <property type="evidence" value="ECO:0007669"/>
    <property type="project" value="TreeGrafter"/>
</dbReference>
<dbReference type="EC" id="2.7.1.20" evidence="3 10"/>
<feature type="active site" description="Proton acceptor" evidence="9">
    <location>
        <position position="294"/>
    </location>
</feature>
<evidence type="ECO:0000256" key="6">
    <source>
        <dbReference type="ARBA" id="ARBA00022741"/>
    </source>
</evidence>
<dbReference type="CDD" id="cd01168">
    <property type="entry name" value="adenosine_kinase"/>
    <property type="match status" value="1"/>
</dbReference>
<evidence type="ECO:0000256" key="7">
    <source>
        <dbReference type="ARBA" id="ARBA00022777"/>
    </source>
</evidence>
<reference evidence="13" key="1">
    <citation type="submission" date="2013-02" db="EMBL/GenBank/DDBJ databases">
        <authorList>
            <person name="Hughes D."/>
        </authorList>
    </citation>
    <scope>NUCLEOTIDE SEQUENCE</scope>
    <source>
        <strain>Durham</strain>
        <strain evidence="13">NC isolate 2 -- Noor lab</strain>
    </source>
</reference>
<dbReference type="OMA" id="RTMCTYL"/>
<protein>
    <recommendedName>
        <fullName evidence="3 10">Adenosine kinase</fullName>
        <shortName evidence="10">AK</shortName>
        <ecNumber evidence="3 10">2.7.1.20</ecNumber>
    </recommendedName>
    <alternativeName>
        <fullName evidence="10">Adenosine 5'-phosphotransferase</fullName>
    </alternativeName>
</protein>
<comment type="function">
    <text evidence="10">ATP dependent phosphorylation of adenosine and other related nucleoside analogs to monophosphate derivatives.</text>
</comment>
<dbReference type="STRING" id="36166.T1GEV8"/>
<evidence type="ECO:0000256" key="4">
    <source>
        <dbReference type="ARBA" id="ARBA00022679"/>
    </source>
</evidence>